<protein>
    <submittedName>
        <fullName evidence="3">IS3 family transposase</fullName>
    </submittedName>
</protein>
<comment type="function">
    <text evidence="1">Involved in the transposition of the insertion sequence.</text>
</comment>
<dbReference type="Proteomes" id="UP000339690">
    <property type="component" value="Chromosome"/>
</dbReference>
<dbReference type="InterPro" id="IPR050900">
    <property type="entry name" value="Transposase_IS3/IS150/IS904"/>
</dbReference>
<dbReference type="Pfam" id="PF00665">
    <property type="entry name" value="rve"/>
    <property type="match status" value="1"/>
</dbReference>
<dbReference type="PROSITE" id="PS50994">
    <property type="entry name" value="INTEGRASE"/>
    <property type="match status" value="1"/>
</dbReference>
<dbReference type="SUPFAM" id="SSF53098">
    <property type="entry name" value="Ribonuclease H-like"/>
    <property type="match status" value="1"/>
</dbReference>
<reference evidence="3 4" key="1">
    <citation type="submission" date="2019-11" db="EMBL/GenBank/DDBJ databases">
        <title>Gracilibacillus salitolerans sp. nov., a moderate halophile isolated from a saline soil in northwest China.</title>
        <authorList>
            <person name="Gan L."/>
        </authorList>
    </citation>
    <scope>NUCLEOTIDE SEQUENCE [LARGE SCALE GENOMIC DNA]</scope>
    <source>
        <strain evidence="3 4">SCU50</strain>
    </source>
</reference>
<evidence type="ECO:0000256" key="1">
    <source>
        <dbReference type="ARBA" id="ARBA00002286"/>
    </source>
</evidence>
<dbReference type="InterPro" id="IPR012337">
    <property type="entry name" value="RNaseH-like_sf"/>
</dbReference>
<dbReference type="Gene3D" id="3.30.420.10">
    <property type="entry name" value="Ribonuclease H-like superfamily/Ribonuclease H"/>
    <property type="match status" value="1"/>
</dbReference>
<proteinExistence type="predicted"/>
<sequence>MIATRKCVPKKVESFSRESECLPRKAQAKVAFELKEEGFRLKDILLVVGIPEATYHYHVKNFGIEDSDTELKKVITDLFKKFHERYGYKRITKELKKLGHSINHKKVYRIMRKLGLKCVKFMRKSRKYNSYKGNVGKVAKNRLSRRFSTPIPLQKLVTDITEFKCLGEEKLYLNPILDLYNGEIITFETKKRPTLDLVMEPLKDTIEIIKNHAAYRTTIHSDQGWHYQHNQWVRTLKENKVFQSMSRKATCADNASMENFFGILKQEMYYGEELVSYEELKSRIEEYIYWYNHERSKEKLAVLSPVEYRTQSTQSAS</sequence>
<dbReference type="InterPro" id="IPR048020">
    <property type="entry name" value="Transpos_IS3"/>
</dbReference>
<evidence type="ECO:0000313" key="4">
    <source>
        <dbReference type="Proteomes" id="UP000339690"/>
    </source>
</evidence>
<evidence type="ECO:0000259" key="2">
    <source>
        <dbReference type="PROSITE" id="PS50994"/>
    </source>
</evidence>
<dbReference type="Pfam" id="PF13276">
    <property type="entry name" value="HTH_21"/>
    <property type="match status" value="1"/>
</dbReference>
<keyword evidence="4" id="KW-1185">Reference proteome</keyword>
<dbReference type="AlphaFoldDB" id="A0A5Q2THY5"/>
<dbReference type="GO" id="GO:0015074">
    <property type="term" value="P:DNA integration"/>
    <property type="evidence" value="ECO:0007669"/>
    <property type="project" value="InterPro"/>
</dbReference>
<dbReference type="InterPro" id="IPR001584">
    <property type="entry name" value="Integrase_cat-core"/>
</dbReference>
<dbReference type="EMBL" id="CP045915">
    <property type="protein sequence ID" value="QGH34474.1"/>
    <property type="molecule type" value="Genomic_DNA"/>
</dbReference>
<dbReference type="Pfam" id="PF13333">
    <property type="entry name" value="rve_2"/>
    <property type="match status" value="1"/>
</dbReference>
<dbReference type="GO" id="GO:0003676">
    <property type="term" value="F:nucleic acid binding"/>
    <property type="evidence" value="ECO:0007669"/>
    <property type="project" value="InterPro"/>
</dbReference>
<dbReference type="KEGG" id="grc:GI584_10730"/>
<gene>
    <name evidence="3" type="ORF">GI584_10730</name>
</gene>
<feature type="domain" description="Integrase catalytic" evidence="2">
    <location>
        <begin position="146"/>
        <end position="313"/>
    </location>
</feature>
<dbReference type="PANTHER" id="PTHR46889:SF4">
    <property type="entry name" value="TRANSPOSASE INSO FOR INSERTION SEQUENCE ELEMENT IS911B-RELATED"/>
    <property type="match status" value="1"/>
</dbReference>
<name>A0A5Q2THY5_9BACI</name>
<dbReference type="NCBIfam" id="NF033516">
    <property type="entry name" value="transpos_IS3"/>
    <property type="match status" value="1"/>
</dbReference>
<organism evidence="3 4">
    <name type="scientific">Gracilibacillus salitolerans</name>
    <dbReference type="NCBI Taxonomy" id="2663022"/>
    <lineage>
        <taxon>Bacteria</taxon>
        <taxon>Bacillati</taxon>
        <taxon>Bacillota</taxon>
        <taxon>Bacilli</taxon>
        <taxon>Bacillales</taxon>
        <taxon>Bacillaceae</taxon>
        <taxon>Gracilibacillus</taxon>
    </lineage>
</organism>
<accession>A0A5Q2THY5</accession>
<evidence type="ECO:0000313" key="3">
    <source>
        <dbReference type="EMBL" id="QGH34474.1"/>
    </source>
</evidence>
<dbReference type="InterPro" id="IPR036397">
    <property type="entry name" value="RNaseH_sf"/>
</dbReference>
<dbReference type="InterPro" id="IPR025948">
    <property type="entry name" value="HTH-like_dom"/>
</dbReference>
<dbReference type="PANTHER" id="PTHR46889">
    <property type="entry name" value="TRANSPOSASE INSF FOR INSERTION SEQUENCE IS3B-RELATED"/>
    <property type="match status" value="1"/>
</dbReference>